<name>A0AAP7ZNG0_RALSL</name>
<dbReference type="AlphaFoldDB" id="A0AAP7ZNG0"/>
<protein>
    <submittedName>
        <fullName evidence="1">Uncharacterized protein</fullName>
    </submittedName>
</protein>
<accession>A0AAP7ZNG0</accession>
<comment type="caution">
    <text evidence="1">The sequence shown here is derived from an EMBL/GenBank/DDBJ whole genome shotgun (WGS) entry which is preliminary data.</text>
</comment>
<dbReference type="Proteomes" id="UP000216164">
    <property type="component" value="Unassembled WGS sequence"/>
</dbReference>
<evidence type="ECO:0000313" key="2">
    <source>
        <dbReference type="Proteomes" id="UP000216164"/>
    </source>
</evidence>
<proteinExistence type="predicted"/>
<dbReference type="EMBL" id="NCTK01000001">
    <property type="protein sequence ID" value="OYQ13502.1"/>
    <property type="molecule type" value="Genomic_DNA"/>
</dbReference>
<reference evidence="1 2" key="1">
    <citation type="submission" date="2017-04" db="EMBL/GenBank/DDBJ databases">
        <title>Genome Announcement: Closed genomes of Ralstonia solanacearum strains K60, UW551, and UW700.</title>
        <authorList>
            <person name="Hayes M."/>
            <person name="Macintyre A.M."/>
            <person name="Allen C."/>
        </authorList>
    </citation>
    <scope>NUCLEOTIDE SEQUENCE [LARGE SCALE GENOMIC DNA]</scope>
    <source>
        <strain evidence="1 2">UW25</strain>
    </source>
</reference>
<dbReference type="RefSeq" id="WP_043892233.1">
    <property type="nucleotide sequence ID" value="NZ_NCTK01000001.1"/>
</dbReference>
<organism evidence="1 2">
    <name type="scientific">Ralstonia solanacearum K60</name>
    <dbReference type="NCBI Taxonomy" id="1091042"/>
    <lineage>
        <taxon>Bacteria</taxon>
        <taxon>Pseudomonadati</taxon>
        <taxon>Pseudomonadota</taxon>
        <taxon>Betaproteobacteria</taxon>
        <taxon>Burkholderiales</taxon>
        <taxon>Burkholderiaceae</taxon>
        <taxon>Ralstonia</taxon>
        <taxon>Ralstonia solanacearum species complex</taxon>
    </lineage>
</organism>
<evidence type="ECO:0000313" key="1">
    <source>
        <dbReference type="EMBL" id="OYQ13502.1"/>
    </source>
</evidence>
<gene>
    <name evidence="1" type="ORF">B7R77_09710</name>
</gene>
<sequence length="81" mass="8078">MAHLELVAEAATKAVSGSAVAVAGGRTFAAGLPDDLLQACEFYLGLACWTVDQEAEGVDTGAGRFVPVCAAEPIAGALATL</sequence>